<dbReference type="PANTHER" id="PTHR33308">
    <property type="entry name" value="PEPTIDOGLYCAN HYDROLASE FLGJ"/>
    <property type="match status" value="1"/>
</dbReference>
<dbReference type="InterPro" id="IPR002901">
    <property type="entry name" value="MGlyc_endo_b_GlcNAc-like_dom"/>
</dbReference>
<protein>
    <submittedName>
        <fullName evidence="3">Glucosaminidase domain-containing protein</fullName>
    </submittedName>
</protein>
<dbReference type="Gene3D" id="1.10.530.10">
    <property type="match status" value="1"/>
</dbReference>
<comment type="caution">
    <text evidence="3">The sequence shown here is derived from an EMBL/GenBank/DDBJ whole genome shotgun (WGS) entry which is preliminary data.</text>
</comment>
<dbReference type="AlphaFoldDB" id="A0A7X0VDT3"/>
<organism evidence="3 4">
    <name type="scientific">Cohnella nanjingensis</name>
    <dbReference type="NCBI Taxonomy" id="1387779"/>
    <lineage>
        <taxon>Bacteria</taxon>
        <taxon>Bacillati</taxon>
        <taxon>Bacillota</taxon>
        <taxon>Bacilli</taxon>
        <taxon>Bacillales</taxon>
        <taxon>Paenibacillaceae</taxon>
        <taxon>Cohnella</taxon>
    </lineage>
</organism>
<keyword evidence="1" id="KW-0378">Hydrolase</keyword>
<evidence type="ECO:0000313" key="4">
    <source>
        <dbReference type="Proteomes" id="UP000547209"/>
    </source>
</evidence>
<dbReference type="EMBL" id="JACJVP010000007">
    <property type="protein sequence ID" value="MBB6670297.1"/>
    <property type="molecule type" value="Genomic_DNA"/>
</dbReference>
<dbReference type="Proteomes" id="UP000547209">
    <property type="component" value="Unassembled WGS sequence"/>
</dbReference>
<keyword evidence="4" id="KW-1185">Reference proteome</keyword>
<evidence type="ECO:0000313" key="3">
    <source>
        <dbReference type="EMBL" id="MBB6670297.1"/>
    </source>
</evidence>
<dbReference type="Gene3D" id="4.10.80.30">
    <property type="entry name" value="DNA polymerase, domain 6"/>
    <property type="match status" value="1"/>
</dbReference>
<dbReference type="Pfam" id="PF01832">
    <property type="entry name" value="Glucosaminidase"/>
    <property type="match status" value="1"/>
</dbReference>
<proteinExistence type="predicted"/>
<sequence length="206" mass="22140">MDKKGFIAQIAPLAVAEMQRCGVPASLTIAQAALESAWGMSGLTLKANNLFGIKGVGPAGSVTMSTTEYSNGQYVQVPAAFRAYRSWTESISDHSNLLLKPRYVMVLRVDGPTAAKAVAAAGYATDPKYAGKLIELMDDHCLHQYDKGEEEMEKVTVIVDGVKIKDGLFDAKTGTSYVPSREYGEALGARSVDWDGKSRTVNVVTK</sequence>
<name>A0A7X0VDT3_9BACL</name>
<evidence type="ECO:0000256" key="1">
    <source>
        <dbReference type="ARBA" id="ARBA00022801"/>
    </source>
</evidence>
<evidence type="ECO:0000259" key="2">
    <source>
        <dbReference type="SMART" id="SM00047"/>
    </source>
</evidence>
<feature type="domain" description="Mannosyl-glycoprotein endo-beta-N-acetylglucosamidase-like" evidence="2">
    <location>
        <begin position="2"/>
        <end position="146"/>
    </location>
</feature>
<dbReference type="PANTHER" id="PTHR33308:SF10">
    <property type="entry name" value="EXO-GLUCOSAMINIDASE LYTG"/>
    <property type="match status" value="1"/>
</dbReference>
<accession>A0A7X0VDT3</accession>
<dbReference type="SMART" id="SM00047">
    <property type="entry name" value="LYZ2"/>
    <property type="match status" value="1"/>
</dbReference>
<dbReference type="PRINTS" id="PR01002">
    <property type="entry name" value="FLGFLGJ"/>
</dbReference>
<dbReference type="GO" id="GO:0004040">
    <property type="term" value="F:amidase activity"/>
    <property type="evidence" value="ECO:0007669"/>
    <property type="project" value="InterPro"/>
</dbReference>
<dbReference type="InterPro" id="IPR051056">
    <property type="entry name" value="Glycosyl_Hydrolase_73"/>
</dbReference>
<gene>
    <name evidence="3" type="ORF">H7C19_06305</name>
</gene>
<reference evidence="3 4" key="1">
    <citation type="submission" date="2020-08" db="EMBL/GenBank/DDBJ databases">
        <title>Cohnella phylogeny.</title>
        <authorList>
            <person name="Dunlap C."/>
        </authorList>
    </citation>
    <scope>NUCLEOTIDE SEQUENCE [LARGE SCALE GENOMIC DNA]</scope>
    <source>
        <strain evidence="3 4">DSM 28246</strain>
    </source>
</reference>